<reference evidence="1 2" key="1">
    <citation type="journal article" date="2019" name="Sci. Rep.">
        <title>Orb-weaving spider Araneus ventricosus genome elucidates the spidroin gene catalogue.</title>
        <authorList>
            <person name="Kono N."/>
            <person name="Nakamura H."/>
            <person name="Ohtoshi R."/>
            <person name="Moran D.A.P."/>
            <person name="Shinohara A."/>
            <person name="Yoshida Y."/>
            <person name="Fujiwara M."/>
            <person name="Mori M."/>
            <person name="Tomita M."/>
            <person name="Arakawa K."/>
        </authorList>
    </citation>
    <scope>NUCLEOTIDE SEQUENCE [LARGE SCALE GENOMIC DNA]</scope>
</reference>
<protein>
    <submittedName>
        <fullName evidence="1">Uncharacterized protein</fullName>
    </submittedName>
</protein>
<dbReference type="AlphaFoldDB" id="A0A4Y2FY30"/>
<dbReference type="Proteomes" id="UP000499080">
    <property type="component" value="Unassembled WGS sequence"/>
</dbReference>
<evidence type="ECO:0000313" key="1">
    <source>
        <dbReference type="EMBL" id="GBM45329.1"/>
    </source>
</evidence>
<proteinExistence type="predicted"/>
<dbReference type="EMBL" id="BGPR01001096">
    <property type="protein sequence ID" value="GBM45329.1"/>
    <property type="molecule type" value="Genomic_DNA"/>
</dbReference>
<accession>A0A4Y2FY30</accession>
<organism evidence="1 2">
    <name type="scientific">Araneus ventricosus</name>
    <name type="common">Orbweaver spider</name>
    <name type="synonym">Epeira ventricosa</name>
    <dbReference type="NCBI Taxonomy" id="182803"/>
    <lineage>
        <taxon>Eukaryota</taxon>
        <taxon>Metazoa</taxon>
        <taxon>Ecdysozoa</taxon>
        <taxon>Arthropoda</taxon>
        <taxon>Chelicerata</taxon>
        <taxon>Arachnida</taxon>
        <taxon>Araneae</taxon>
        <taxon>Araneomorphae</taxon>
        <taxon>Entelegynae</taxon>
        <taxon>Araneoidea</taxon>
        <taxon>Araneidae</taxon>
        <taxon>Araneus</taxon>
    </lineage>
</organism>
<keyword evidence="2" id="KW-1185">Reference proteome</keyword>
<gene>
    <name evidence="1" type="ORF">AVEN_54390_1</name>
</gene>
<sequence length="96" mass="10817">MDFQLNQIPALLVPILKWDPLCDGIGRPNDLTSMGPGEEAVQSEIRRMGGNRGAESDVVALWSFKWMMCLIFRLEWVGGNQCRDNELMTIGQCMTI</sequence>
<name>A0A4Y2FY30_ARAVE</name>
<comment type="caution">
    <text evidence="1">The sequence shown here is derived from an EMBL/GenBank/DDBJ whole genome shotgun (WGS) entry which is preliminary data.</text>
</comment>
<evidence type="ECO:0000313" key="2">
    <source>
        <dbReference type="Proteomes" id="UP000499080"/>
    </source>
</evidence>